<dbReference type="NCBIfam" id="NF006202">
    <property type="entry name" value="PRK08326.1-5"/>
    <property type="match status" value="1"/>
</dbReference>
<dbReference type="GO" id="GO:0016491">
    <property type="term" value="F:oxidoreductase activity"/>
    <property type="evidence" value="ECO:0007669"/>
    <property type="project" value="UniProtKB-KW"/>
</dbReference>
<dbReference type="CDD" id="cd07911">
    <property type="entry name" value="RNRR2_Rv0233_like"/>
    <property type="match status" value="1"/>
</dbReference>
<evidence type="ECO:0000256" key="4">
    <source>
        <dbReference type="ARBA" id="ARBA00013559"/>
    </source>
</evidence>
<dbReference type="NCBIfam" id="NF006198">
    <property type="entry name" value="PRK08326.1-1"/>
    <property type="match status" value="1"/>
</dbReference>
<proteinExistence type="inferred from homology"/>
<dbReference type="AlphaFoldDB" id="A0A2R6Y110"/>
<dbReference type="NCBIfam" id="NF006200">
    <property type="entry name" value="PRK08326.1-3"/>
    <property type="match status" value="1"/>
</dbReference>
<evidence type="ECO:0000256" key="2">
    <source>
        <dbReference type="ARBA" id="ARBA00001962"/>
    </source>
</evidence>
<dbReference type="InterPro" id="IPR000358">
    <property type="entry name" value="RNR_small_fam"/>
</dbReference>
<dbReference type="InterPro" id="IPR033908">
    <property type="entry name" value="R2LOX"/>
</dbReference>
<dbReference type="InterPro" id="IPR009078">
    <property type="entry name" value="Ferritin-like_SF"/>
</dbReference>
<comment type="similarity">
    <text evidence="3">Belongs to the ribonucleoside diphosphate reductase small chain family. R2-like ligand binding oxidase subfamily.</text>
</comment>
<reference evidence="12" key="1">
    <citation type="journal article" date="2018" name="Sci. Rep.">
        <title>Lignite coal burning seam in the remote Altai Mountains harbors a hydrogen-driven thermophilic microbial community.</title>
        <authorList>
            <person name="Kadnikov V.V."/>
            <person name="Mardanov A.V."/>
            <person name="Ivasenko D.A."/>
            <person name="Antsiferov D.V."/>
            <person name="Beletsky A.V."/>
            <person name="Karnachuk O.V."/>
            <person name="Ravin N.V."/>
        </authorList>
    </citation>
    <scope>NUCLEOTIDE SEQUENCE [LARGE SCALE GENOMIC DNA]</scope>
</reference>
<evidence type="ECO:0000313" key="11">
    <source>
        <dbReference type="EMBL" id="PTQ56363.1"/>
    </source>
</evidence>
<keyword evidence="7" id="KW-0408">Iron</keyword>
<dbReference type="SUPFAM" id="SSF47240">
    <property type="entry name" value="Ferritin-like"/>
    <property type="match status" value="1"/>
</dbReference>
<keyword evidence="6" id="KW-0560">Oxidoreductase</keyword>
<evidence type="ECO:0000313" key="12">
    <source>
        <dbReference type="Proteomes" id="UP000244338"/>
    </source>
</evidence>
<organism evidence="11 12">
    <name type="scientific">Candidatus Carbonibacillus altaicus</name>
    <dbReference type="NCBI Taxonomy" id="2163959"/>
    <lineage>
        <taxon>Bacteria</taxon>
        <taxon>Bacillati</taxon>
        <taxon>Bacillota</taxon>
        <taxon>Bacilli</taxon>
        <taxon>Bacillales</taxon>
        <taxon>Candidatus Carbonibacillus</taxon>
    </lineage>
</organism>
<dbReference type="GO" id="GO:0046872">
    <property type="term" value="F:metal ion binding"/>
    <property type="evidence" value="ECO:0007669"/>
    <property type="project" value="UniProtKB-KW"/>
</dbReference>
<dbReference type="InterPro" id="IPR012348">
    <property type="entry name" value="RNR-like"/>
</dbReference>
<comment type="caution">
    <text evidence="11">The sequence shown here is derived from an EMBL/GenBank/DDBJ whole genome shotgun (WGS) entry which is preliminary data.</text>
</comment>
<evidence type="ECO:0000256" key="9">
    <source>
        <dbReference type="ARBA" id="ARBA00031672"/>
    </source>
</evidence>
<name>A0A2R6Y110_9BACL</name>
<accession>A0A2R6Y110</accession>
<protein>
    <recommendedName>
        <fullName evidence="4">R2-like ligand binding oxidase</fullName>
    </recommendedName>
    <alternativeName>
        <fullName evidence="10">Ribonucleotide reductase R2 subunit homolog</fullName>
    </alternativeName>
    <alternativeName>
        <fullName evidence="9">Ribonucleotide reductase small subunit homolog</fullName>
    </alternativeName>
</protein>
<dbReference type="EMBL" id="PEBX01000031">
    <property type="protein sequence ID" value="PTQ56363.1"/>
    <property type="molecule type" value="Genomic_DNA"/>
</dbReference>
<dbReference type="Pfam" id="PF00268">
    <property type="entry name" value="Ribonuc_red_sm"/>
    <property type="match status" value="1"/>
</dbReference>
<evidence type="ECO:0000256" key="7">
    <source>
        <dbReference type="ARBA" id="ARBA00023004"/>
    </source>
</evidence>
<keyword evidence="5" id="KW-0479">Metal-binding</keyword>
<gene>
    <name evidence="11" type="ORF">BSOLF_0298</name>
</gene>
<dbReference type="Proteomes" id="UP000244338">
    <property type="component" value="Unassembled WGS sequence"/>
</dbReference>
<keyword evidence="8" id="KW-0464">Manganese</keyword>
<evidence type="ECO:0000256" key="6">
    <source>
        <dbReference type="ARBA" id="ARBA00023002"/>
    </source>
</evidence>
<sequence>MVQKVNAFLKANEWMKGEMKMRSFTSTSVMGFNQSILPMRMYHKAKKLGAWDPKEIDLTQDKKDWQTFSESERLVALRLISLFAAGEESVTKDLLPLIQVMADEGRLEEEMYLTTFLLEESKHVEMMRRFLDEVIGITEDVSVHHKEHYKKIFYEYLPNAMARLKHDPSPAAQAEASVTYNMIVEGVLAETGYYAVHRTMEESGKMPGLVQAIGYLKRDESRHIGYGTYLLSRLIGEYENIWHVVNQRLSLLLPHAVGVVYEVLGDIKPYPFGIEPEEFTSYAQKQFDARMTVLERARKKTVEELYHMEEQEIGLVY</sequence>
<evidence type="ECO:0000256" key="3">
    <source>
        <dbReference type="ARBA" id="ARBA00007873"/>
    </source>
</evidence>
<dbReference type="Gene3D" id="1.10.620.20">
    <property type="entry name" value="Ribonucleotide Reductase, subunit A"/>
    <property type="match status" value="1"/>
</dbReference>
<evidence type="ECO:0000256" key="8">
    <source>
        <dbReference type="ARBA" id="ARBA00023211"/>
    </source>
</evidence>
<comment type="cofactor">
    <cofactor evidence="2">
        <name>Fe cation</name>
        <dbReference type="ChEBI" id="CHEBI:24875"/>
    </cofactor>
</comment>
<evidence type="ECO:0000256" key="5">
    <source>
        <dbReference type="ARBA" id="ARBA00022723"/>
    </source>
</evidence>
<dbReference type="GO" id="GO:0009263">
    <property type="term" value="P:deoxyribonucleotide biosynthetic process"/>
    <property type="evidence" value="ECO:0007669"/>
    <property type="project" value="InterPro"/>
</dbReference>
<evidence type="ECO:0000256" key="10">
    <source>
        <dbReference type="ARBA" id="ARBA00032636"/>
    </source>
</evidence>
<comment type="cofactor">
    <cofactor evidence="1">
        <name>Mn(2+)</name>
        <dbReference type="ChEBI" id="CHEBI:29035"/>
    </cofactor>
</comment>
<evidence type="ECO:0000256" key="1">
    <source>
        <dbReference type="ARBA" id="ARBA00001936"/>
    </source>
</evidence>